<dbReference type="EMBL" id="BMAT01010570">
    <property type="protein sequence ID" value="GFS27864.1"/>
    <property type="molecule type" value="Genomic_DNA"/>
</dbReference>
<accession>A0AAV4K0Q1</accession>
<reference evidence="1 2" key="1">
    <citation type="journal article" date="2021" name="Elife">
        <title>Chloroplast acquisition without the gene transfer in kleptoplastic sea slugs, Plakobranchus ocellatus.</title>
        <authorList>
            <person name="Maeda T."/>
            <person name="Takahashi S."/>
            <person name="Yoshida T."/>
            <person name="Shimamura S."/>
            <person name="Takaki Y."/>
            <person name="Nagai Y."/>
            <person name="Toyoda A."/>
            <person name="Suzuki Y."/>
            <person name="Arimoto A."/>
            <person name="Ishii H."/>
            <person name="Satoh N."/>
            <person name="Nishiyama T."/>
            <person name="Hasebe M."/>
            <person name="Maruyama T."/>
            <person name="Minagawa J."/>
            <person name="Obokata J."/>
            <person name="Shigenobu S."/>
        </authorList>
    </citation>
    <scope>NUCLEOTIDE SEQUENCE [LARGE SCALE GENOMIC DNA]</scope>
</reference>
<proteinExistence type="predicted"/>
<organism evidence="1 2">
    <name type="scientific">Elysia marginata</name>
    <dbReference type="NCBI Taxonomy" id="1093978"/>
    <lineage>
        <taxon>Eukaryota</taxon>
        <taxon>Metazoa</taxon>
        <taxon>Spiralia</taxon>
        <taxon>Lophotrochozoa</taxon>
        <taxon>Mollusca</taxon>
        <taxon>Gastropoda</taxon>
        <taxon>Heterobranchia</taxon>
        <taxon>Euthyneura</taxon>
        <taxon>Panpulmonata</taxon>
        <taxon>Sacoglossa</taxon>
        <taxon>Placobranchoidea</taxon>
        <taxon>Plakobranchidae</taxon>
        <taxon>Elysia</taxon>
    </lineage>
</organism>
<comment type="caution">
    <text evidence="1">The sequence shown here is derived from an EMBL/GenBank/DDBJ whole genome shotgun (WGS) entry which is preliminary data.</text>
</comment>
<evidence type="ECO:0008006" key="3">
    <source>
        <dbReference type="Google" id="ProtNLM"/>
    </source>
</evidence>
<name>A0AAV4K0Q1_9GAST</name>
<dbReference type="AlphaFoldDB" id="A0AAV4K0Q1"/>
<keyword evidence="2" id="KW-1185">Reference proteome</keyword>
<sequence length="109" mass="11848">MPLISVLSLSSELIELQSSPKLLEPTSPSAHDRVFDFALANDSPKMKTSCLLSWGACRDCGRGEVSSEEDVECYTALEPTPGNLSLKAVGENNLQEGFSFTQTYQFSPT</sequence>
<evidence type="ECO:0000313" key="2">
    <source>
        <dbReference type="Proteomes" id="UP000762676"/>
    </source>
</evidence>
<dbReference type="Proteomes" id="UP000762676">
    <property type="component" value="Unassembled WGS sequence"/>
</dbReference>
<gene>
    <name evidence="1" type="ORF">ElyMa_005311900</name>
</gene>
<protein>
    <recommendedName>
        <fullName evidence="3">Integrin alpha-2 domain-containing protein</fullName>
    </recommendedName>
</protein>
<evidence type="ECO:0000313" key="1">
    <source>
        <dbReference type="EMBL" id="GFS27864.1"/>
    </source>
</evidence>